<evidence type="ECO:0000313" key="2">
    <source>
        <dbReference type="EMBL" id="RHF93358.1"/>
    </source>
</evidence>
<dbReference type="EMBL" id="QRHQ01000001">
    <property type="protein sequence ID" value="RHF93358.1"/>
    <property type="molecule type" value="Genomic_DNA"/>
</dbReference>
<name>A0A414RJL1_9BACT</name>
<comment type="caution">
    <text evidence="2">The sequence shown here is derived from an EMBL/GenBank/DDBJ whole genome shotgun (WGS) entry which is preliminary data.</text>
</comment>
<proteinExistence type="predicted"/>
<feature type="transmembrane region" description="Helical" evidence="1">
    <location>
        <begin position="6"/>
        <end position="22"/>
    </location>
</feature>
<sequence length="118" mass="13754">MKHAFYALIIIQALYELVKLFRCKSLYRHAKVFQKLDKTSKRWYLMAHPWLHVALFMDTIGLLLLGIGLFSSQWICFLVVLAMSFSQIQKLGAWAVFLDSLVTVIIYAFAILNEYYLA</sequence>
<keyword evidence="1" id="KW-0472">Membrane</keyword>
<dbReference type="Proteomes" id="UP000283485">
    <property type="component" value="Unassembled WGS sequence"/>
</dbReference>
<evidence type="ECO:0000256" key="1">
    <source>
        <dbReference type="SAM" id="Phobius"/>
    </source>
</evidence>
<keyword evidence="1" id="KW-1133">Transmembrane helix</keyword>
<protein>
    <submittedName>
        <fullName evidence="2">Uncharacterized protein</fullName>
    </submittedName>
</protein>
<organism evidence="2 3">
    <name type="scientific">Phocaeicola plebeius</name>
    <dbReference type="NCBI Taxonomy" id="310297"/>
    <lineage>
        <taxon>Bacteria</taxon>
        <taxon>Pseudomonadati</taxon>
        <taxon>Bacteroidota</taxon>
        <taxon>Bacteroidia</taxon>
        <taxon>Bacteroidales</taxon>
        <taxon>Bacteroidaceae</taxon>
        <taxon>Phocaeicola</taxon>
    </lineage>
</organism>
<dbReference type="AlphaFoldDB" id="A0A414RJL1"/>
<reference evidence="2 3" key="1">
    <citation type="submission" date="2018-08" db="EMBL/GenBank/DDBJ databases">
        <title>A genome reference for cultivated species of the human gut microbiota.</title>
        <authorList>
            <person name="Zou Y."/>
            <person name="Xue W."/>
            <person name="Luo G."/>
        </authorList>
    </citation>
    <scope>NUCLEOTIDE SEQUENCE [LARGE SCALE GENOMIC DNA]</scope>
    <source>
        <strain evidence="2 3">AM23-23</strain>
    </source>
</reference>
<evidence type="ECO:0000313" key="3">
    <source>
        <dbReference type="Proteomes" id="UP000283485"/>
    </source>
</evidence>
<keyword evidence="1" id="KW-0812">Transmembrane</keyword>
<feature type="transmembrane region" description="Helical" evidence="1">
    <location>
        <begin position="43"/>
        <end position="71"/>
    </location>
</feature>
<accession>A0A414RJL1</accession>
<gene>
    <name evidence="2" type="ORF">DW653_00345</name>
</gene>
<dbReference type="RefSeq" id="WP_118210914.1">
    <property type="nucleotide sequence ID" value="NZ_QRHQ01000001.1"/>
</dbReference>
<feature type="transmembrane region" description="Helical" evidence="1">
    <location>
        <begin position="91"/>
        <end position="112"/>
    </location>
</feature>